<feature type="compositionally biased region" description="Polar residues" evidence="1">
    <location>
        <begin position="393"/>
        <end position="407"/>
    </location>
</feature>
<evidence type="ECO:0000256" key="1">
    <source>
        <dbReference type="SAM" id="MobiDB-lite"/>
    </source>
</evidence>
<name>A0A8J9TGE6_PHATR</name>
<dbReference type="Proteomes" id="UP000836788">
    <property type="component" value="Chromosome 9"/>
</dbReference>
<sequence length="483" mass="53137">MSTSEVTASDEDQMAFAAEAAANALSENDAIGESSSLPHDDEDDHDDNDDDDNVNLEDDDDDDAILKNGNAHHLHDTGEDYHEDEDLGDPQPLHLQQHAQLPHFLESNISDTTLSSNTDTTDRNTNANTPATVTHTSTTDHSSPYDIESHPDVEHHVDDLSHTPEPHQPLVCRICGRADEEGRPLLRFLPVEHDPAAAIAAPAVLTFRDDIALHLFCGKTASILPHVQQPELEILTKAGLKNKHGIGPEVNAALARTRCAILAPEGAKEKHFYLVREFEAHLAAIRHTHIAFLTEANGAMSNGNHDPFAMSNDFVSHNTLPHHQPHHHHHASLLAHHAAMQPRHPPPHTHHEDYNPTLTASAEHQSSSVLDYATAPAPPQHHSKIAPLRATAGQYQKPSPPRKSSGQPHPAYAHHQSVRSLLMEDETTMPYDAELTPDGRVRCGCGGLHWPVESGRGAQSWRNHILTKRHQKWMEENGLLGVV</sequence>
<dbReference type="EMBL" id="OU594950">
    <property type="protein sequence ID" value="CAG9294086.1"/>
    <property type="molecule type" value="Genomic_DNA"/>
</dbReference>
<dbReference type="AlphaFoldDB" id="A0A8J9TGE6"/>
<organism evidence="2">
    <name type="scientific">Phaeodactylum tricornutum</name>
    <name type="common">Diatom</name>
    <dbReference type="NCBI Taxonomy" id="2850"/>
    <lineage>
        <taxon>Eukaryota</taxon>
        <taxon>Sar</taxon>
        <taxon>Stramenopiles</taxon>
        <taxon>Ochrophyta</taxon>
        <taxon>Bacillariophyta</taxon>
        <taxon>Bacillariophyceae</taxon>
        <taxon>Bacillariophycidae</taxon>
        <taxon>Naviculales</taxon>
        <taxon>Phaeodactylaceae</taxon>
        <taxon>Phaeodactylum</taxon>
    </lineage>
</organism>
<proteinExistence type="predicted"/>
<protein>
    <submittedName>
        <fullName evidence="2">Uncharacterized protein</fullName>
    </submittedName>
</protein>
<feature type="compositionally biased region" description="Acidic residues" evidence="1">
    <location>
        <begin position="40"/>
        <end position="63"/>
    </location>
</feature>
<feature type="region of interest" description="Disordered" evidence="1">
    <location>
        <begin position="110"/>
        <end position="147"/>
    </location>
</feature>
<evidence type="ECO:0000313" key="2">
    <source>
        <dbReference type="EMBL" id="CAG9294086.1"/>
    </source>
</evidence>
<feature type="region of interest" description="Disordered" evidence="1">
    <location>
        <begin position="1"/>
        <end position="92"/>
    </location>
</feature>
<gene>
    <name evidence="2" type="ORF">PTTT1_LOCUS53560</name>
</gene>
<feature type="region of interest" description="Disordered" evidence="1">
    <location>
        <begin position="393"/>
        <end position="414"/>
    </location>
</feature>
<accession>A0A8J9TGE6</accession>
<feature type="region of interest" description="Disordered" evidence="1">
    <location>
        <begin position="315"/>
        <end position="355"/>
    </location>
</feature>
<feature type="compositionally biased region" description="Low complexity" evidence="1">
    <location>
        <begin position="110"/>
        <end position="144"/>
    </location>
</feature>
<reference evidence="2" key="1">
    <citation type="submission" date="2022-02" db="EMBL/GenBank/DDBJ databases">
        <authorList>
            <person name="Giguere J D."/>
        </authorList>
    </citation>
    <scope>NUCLEOTIDE SEQUENCE</scope>
    <source>
        <strain evidence="2">CCAP 1055/1</strain>
    </source>
</reference>
<feature type="compositionally biased region" description="Low complexity" evidence="1">
    <location>
        <begin position="15"/>
        <end position="24"/>
    </location>
</feature>